<comment type="function">
    <text evidence="7">Catalyzes the isomerization of 5-dehydro-4-deoxy-D-glucuronate to 3-deoxy-D-glycero-2,5-hexodiulosonate.</text>
</comment>
<dbReference type="NCBIfam" id="NF002091">
    <property type="entry name" value="PRK00924.1"/>
    <property type="match status" value="1"/>
</dbReference>
<dbReference type="Gene3D" id="2.60.120.10">
    <property type="entry name" value="Jelly Rolls"/>
    <property type="match status" value="1"/>
</dbReference>
<dbReference type="Gene3D" id="2.60.120.520">
    <property type="entry name" value="pectin degrading enzyme 5-keto 4- deoxyuronate isomerase, domain 1"/>
    <property type="match status" value="1"/>
</dbReference>
<dbReference type="InterPro" id="IPR007045">
    <property type="entry name" value="KduI"/>
</dbReference>
<evidence type="ECO:0000313" key="9">
    <source>
        <dbReference type="Proteomes" id="UP000183900"/>
    </source>
</evidence>
<keyword evidence="6 7" id="KW-0413">Isomerase</keyword>
<evidence type="ECO:0000256" key="2">
    <source>
        <dbReference type="ARBA" id="ARBA00005148"/>
    </source>
</evidence>
<comment type="similarity">
    <text evidence="3 7">Belongs to the KduI family.</text>
</comment>
<dbReference type="RefSeq" id="WP_055454392.1">
    <property type="nucleotide sequence ID" value="NZ_CYHE01000002.1"/>
</dbReference>
<dbReference type="AlphaFoldDB" id="A0A0K6HPG1"/>
<dbReference type="InterPro" id="IPR021120">
    <property type="entry name" value="KduI/IolB_isomerase"/>
</dbReference>
<evidence type="ECO:0000256" key="4">
    <source>
        <dbReference type="ARBA" id="ARBA00022723"/>
    </source>
</evidence>
<dbReference type="PIRSF" id="PIRSF006625">
    <property type="entry name" value="KduI"/>
    <property type="match status" value="1"/>
</dbReference>
<dbReference type="SUPFAM" id="SSF51182">
    <property type="entry name" value="RmlC-like cupins"/>
    <property type="match status" value="1"/>
</dbReference>
<feature type="binding site" evidence="7">
    <location>
        <position position="199"/>
    </location>
    <ligand>
        <name>Zn(2+)</name>
        <dbReference type="ChEBI" id="CHEBI:29105"/>
    </ligand>
</feature>
<keyword evidence="5 7" id="KW-0862">Zinc</keyword>
<keyword evidence="9" id="KW-1185">Reference proteome</keyword>
<dbReference type="Pfam" id="PF04962">
    <property type="entry name" value="KduI"/>
    <property type="match status" value="1"/>
</dbReference>
<organism evidence="8 9">
    <name type="scientific">Pannonibacter indicus</name>
    <dbReference type="NCBI Taxonomy" id="466044"/>
    <lineage>
        <taxon>Bacteria</taxon>
        <taxon>Pseudomonadati</taxon>
        <taxon>Pseudomonadota</taxon>
        <taxon>Alphaproteobacteria</taxon>
        <taxon>Hyphomicrobiales</taxon>
        <taxon>Stappiaceae</taxon>
        <taxon>Pannonibacter</taxon>
    </lineage>
</organism>
<feature type="binding site" evidence="7">
    <location>
        <position position="241"/>
    </location>
    <ligand>
        <name>Zn(2+)</name>
        <dbReference type="ChEBI" id="CHEBI:29105"/>
    </ligand>
</feature>
<keyword evidence="4 7" id="KW-0479">Metal-binding</keyword>
<dbReference type="CDD" id="cd20294">
    <property type="entry name" value="cupin_KduI_N"/>
    <property type="match status" value="1"/>
</dbReference>
<dbReference type="UniPathway" id="UPA00545">
    <property type="reaction ID" value="UER00826"/>
</dbReference>
<dbReference type="HAMAP" id="MF_00687">
    <property type="entry name" value="KduI"/>
    <property type="match status" value="1"/>
</dbReference>
<dbReference type="EC" id="5.3.1.17" evidence="7"/>
<dbReference type="PANTHER" id="PTHR38461">
    <property type="entry name" value="4-DEOXY-L-THREO-5-HEXOSULOSE-URONATE KETOL-ISOMERASE"/>
    <property type="match status" value="1"/>
</dbReference>
<reference evidence="9" key="1">
    <citation type="submission" date="2015-08" db="EMBL/GenBank/DDBJ databases">
        <authorList>
            <person name="Varghese N."/>
        </authorList>
    </citation>
    <scope>NUCLEOTIDE SEQUENCE [LARGE SCALE GENOMIC DNA]</scope>
    <source>
        <strain evidence="9">DSM 23407</strain>
    </source>
</reference>
<evidence type="ECO:0000256" key="1">
    <source>
        <dbReference type="ARBA" id="ARBA00000552"/>
    </source>
</evidence>
<dbReference type="GO" id="GO:0019698">
    <property type="term" value="P:D-galacturonate catabolic process"/>
    <property type="evidence" value="ECO:0007669"/>
    <property type="project" value="TreeGrafter"/>
</dbReference>
<dbReference type="GO" id="GO:0045490">
    <property type="term" value="P:pectin catabolic process"/>
    <property type="evidence" value="ECO:0007669"/>
    <property type="project" value="UniProtKB-UniRule"/>
</dbReference>
<evidence type="ECO:0000313" key="8">
    <source>
        <dbReference type="EMBL" id="CUA92678.1"/>
    </source>
</evidence>
<dbReference type="EMBL" id="CYHE01000002">
    <property type="protein sequence ID" value="CUA92678.1"/>
    <property type="molecule type" value="Genomic_DNA"/>
</dbReference>
<dbReference type="InterPro" id="IPR027449">
    <property type="entry name" value="KduI_N"/>
</dbReference>
<dbReference type="GO" id="GO:0008697">
    <property type="term" value="F:4-deoxy-L-threo-5-hexosulose-uronate ketol-isomerase activity"/>
    <property type="evidence" value="ECO:0007669"/>
    <property type="project" value="UniProtKB-UniRule"/>
</dbReference>
<feature type="binding site" evidence="7">
    <location>
        <position position="194"/>
    </location>
    <ligand>
        <name>Zn(2+)</name>
        <dbReference type="ChEBI" id="CHEBI:29105"/>
    </ligand>
</feature>
<evidence type="ECO:0000256" key="5">
    <source>
        <dbReference type="ARBA" id="ARBA00022833"/>
    </source>
</evidence>
<dbReference type="PANTHER" id="PTHR38461:SF1">
    <property type="entry name" value="4-DEOXY-L-THREO-5-HEXOSULOSE-URONATE KETOL-ISOMERASE"/>
    <property type="match status" value="1"/>
</dbReference>
<evidence type="ECO:0000256" key="7">
    <source>
        <dbReference type="HAMAP-Rule" id="MF_00687"/>
    </source>
</evidence>
<dbReference type="GO" id="GO:0008270">
    <property type="term" value="F:zinc ion binding"/>
    <property type="evidence" value="ECO:0007669"/>
    <property type="project" value="UniProtKB-UniRule"/>
</dbReference>
<proteinExistence type="inferred from homology"/>
<evidence type="ECO:0000256" key="6">
    <source>
        <dbReference type="ARBA" id="ARBA00023235"/>
    </source>
</evidence>
<comment type="cofactor">
    <cofactor evidence="7">
        <name>Zn(2+)</name>
        <dbReference type="ChEBI" id="CHEBI:29105"/>
    </cofactor>
    <text evidence="7">Binds 1 zinc ion per subunit.</text>
</comment>
<feature type="binding site" evidence="7">
    <location>
        <position position="192"/>
    </location>
    <ligand>
        <name>Zn(2+)</name>
        <dbReference type="ChEBI" id="CHEBI:29105"/>
    </ligand>
</feature>
<sequence>MLTVETRHAIDPQTAKRMDTEELRKHFHMGSLFAAGEIRLVYTHYDRMIIGAAVPSGAPLVLDHVKECGTASILDRREMAVVNVGASGKVSAAGETYAMERGDVLYLPLGSGKVTFEGEGRFYILSAPAHAAYPARLIRIGEAEKVKLGSAETSNDRTIYQFVHPAVMTSCQLVVGYTQLHNGSVWNTMPAHVHDRRMEAYLYFDMKPEQRVFHFMGEPQETRHLVMKNEDAVVSPPWSIHCGAGTGSYTFIWAMAGDNVDYKDVEMVAMEDLR</sequence>
<evidence type="ECO:0000256" key="3">
    <source>
        <dbReference type="ARBA" id="ARBA00008086"/>
    </source>
</evidence>
<name>A0A0K6HPG1_9HYPH</name>
<dbReference type="InterPro" id="IPR014710">
    <property type="entry name" value="RmlC-like_jellyroll"/>
</dbReference>
<accession>A0A0K6HPG1</accession>
<dbReference type="GO" id="GO:0042840">
    <property type="term" value="P:D-glucuronate catabolic process"/>
    <property type="evidence" value="ECO:0007669"/>
    <property type="project" value="TreeGrafter"/>
</dbReference>
<dbReference type="Proteomes" id="UP000183900">
    <property type="component" value="Unassembled WGS sequence"/>
</dbReference>
<comment type="catalytic activity">
    <reaction evidence="1 7">
        <text>5-dehydro-4-deoxy-D-glucuronate = 3-deoxy-D-glycero-2,5-hexodiulosonate</text>
        <dbReference type="Rhea" id="RHEA:23896"/>
        <dbReference type="ChEBI" id="CHEBI:17117"/>
        <dbReference type="ChEBI" id="CHEBI:29071"/>
        <dbReference type="EC" id="5.3.1.17"/>
    </reaction>
</comment>
<dbReference type="OrthoDB" id="9770644at2"/>
<dbReference type="CDD" id="cd20491">
    <property type="entry name" value="cupin_KduI_C"/>
    <property type="match status" value="1"/>
</dbReference>
<protein>
    <recommendedName>
        <fullName evidence="7">4-deoxy-L-threo-5-hexosulose-uronate ketol-isomerase</fullName>
        <ecNumber evidence="7">5.3.1.17</ecNumber>
    </recommendedName>
    <alternativeName>
        <fullName evidence="7">5-keto-4-deoxyuronate isomerase</fullName>
    </alternativeName>
    <alternativeName>
        <fullName evidence="7">DKI isomerase</fullName>
    </alternativeName>
</protein>
<dbReference type="InterPro" id="IPR011051">
    <property type="entry name" value="RmlC_Cupin_sf"/>
</dbReference>
<gene>
    <name evidence="7" type="primary">kduI</name>
    <name evidence="8" type="ORF">Ga0061067_10264</name>
</gene>
<comment type="pathway">
    <text evidence="2 7">Glycan metabolism; pectin degradation; 2-dehydro-3-deoxy-D-gluconate from pectin: step 4/5.</text>
</comment>